<dbReference type="EMBL" id="GEIB01000581">
    <property type="protein sequence ID" value="JAR87348.1"/>
    <property type="molecule type" value="Transcribed_RNA"/>
</dbReference>
<name>A0A147B993_9ACAR</name>
<dbReference type="CDD" id="cd22934">
    <property type="entry name" value="HFD_TADA1"/>
    <property type="match status" value="1"/>
</dbReference>
<protein>
    <submittedName>
        <fullName evidence="1">Transcriptional adapter 1</fullName>
    </submittedName>
</protein>
<dbReference type="AlphaFoldDB" id="A0A147B993"/>
<proteinExistence type="predicted"/>
<sequence>NAQKLSFCSRERTLLDAPTVHGRMFVIAWDSGLDAVDDVAVQLVMVAVQTQIKNMLMAVFSRRNAYKIREGRFQHAVGCAAPNPYLRSSKNVSNFMSESHATTISSTGEHIPSFLPTVDWAESEAALQDACDPVERPRLPPVSALDLVEALKVHKGVIPSHTVYAKNMERALATLWHPSHEELEQEQIRSQEEAIKSKLIAEQHAVIW</sequence>
<reference evidence="1" key="1">
    <citation type="submission" date="2016-03" db="EMBL/GenBank/DDBJ databases">
        <title>Gut transcriptome analysis on engorged females of Ornithodoros mimon (Acari: Argasidae) and phylogenetic inferences of soft ticks.</title>
        <authorList>
            <person name="Landulfo G.A."/>
            <person name="Giovanni D."/>
            <person name="Carvalho E."/>
            <person name="Junqueira-de-Azevedo I."/>
            <person name="Patane J."/>
            <person name="Mendoca R."/>
            <person name="Barros-Battesti D."/>
        </authorList>
    </citation>
    <scope>NUCLEOTIDE SEQUENCE</scope>
    <source>
        <strain evidence="1">Females</strain>
        <tissue evidence="1">Gut</tissue>
    </source>
</reference>
<organism evidence="1">
    <name type="scientific">Alectorobius mimon</name>
    <dbReference type="NCBI Taxonomy" id="360319"/>
    <lineage>
        <taxon>Eukaryota</taxon>
        <taxon>Metazoa</taxon>
        <taxon>Ecdysozoa</taxon>
        <taxon>Arthropoda</taxon>
        <taxon>Chelicerata</taxon>
        <taxon>Arachnida</taxon>
        <taxon>Acari</taxon>
        <taxon>Parasitiformes</taxon>
        <taxon>Ixodida</taxon>
        <taxon>Ixodoidea</taxon>
        <taxon>Argasidae</taxon>
        <taxon>Ornithodorinae</taxon>
        <taxon>Alectorobius</taxon>
    </lineage>
</organism>
<evidence type="ECO:0000313" key="1">
    <source>
        <dbReference type="EMBL" id="JAR87348.1"/>
    </source>
</evidence>
<feature type="non-terminal residue" evidence="1">
    <location>
        <position position="1"/>
    </location>
</feature>
<accession>A0A147B993</accession>